<reference evidence="11" key="1">
    <citation type="submission" date="2022-07" db="EMBL/GenBank/DDBJ databases">
        <title>Draft genome sequence of Zalerion maritima ATCC 34329, a (micro)plastics degrading marine fungus.</title>
        <authorList>
            <person name="Paco A."/>
            <person name="Goncalves M.F.M."/>
            <person name="Rocha-Santos T.A.P."/>
            <person name="Alves A."/>
        </authorList>
    </citation>
    <scope>NUCLEOTIDE SEQUENCE</scope>
    <source>
        <strain evidence="11">ATCC 34329</strain>
    </source>
</reference>
<feature type="region of interest" description="Disordered" evidence="9">
    <location>
        <begin position="752"/>
        <end position="780"/>
    </location>
</feature>
<gene>
    <name evidence="11" type="ORF">MKZ38_000207</name>
</gene>
<proteinExistence type="predicted"/>
<keyword evidence="3 8" id="KW-0863">Zinc-finger</keyword>
<evidence type="ECO:0000256" key="4">
    <source>
        <dbReference type="ARBA" id="ARBA00022833"/>
    </source>
</evidence>
<evidence type="ECO:0000256" key="8">
    <source>
        <dbReference type="PROSITE-ProRule" id="PRU00042"/>
    </source>
</evidence>
<accession>A0AAD5WS68</accession>
<evidence type="ECO:0000256" key="9">
    <source>
        <dbReference type="SAM" id="MobiDB-lite"/>
    </source>
</evidence>
<feature type="domain" description="C2H2-type" evidence="10">
    <location>
        <begin position="603"/>
        <end position="628"/>
    </location>
</feature>
<feature type="compositionally biased region" description="Polar residues" evidence="9">
    <location>
        <begin position="375"/>
        <end position="389"/>
    </location>
</feature>
<keyword evidence="6" id="KW-0804">Transcription</keyword>
<keyword evidence="12" id="KW-1185">Reference proteome</keyword>
<dbReference type="InterPro" id="IPR036236">
    <property type="entry name" value="Znf_C2H2_sf"/>
</dbReference>
<dbReference type="Gene3D" id="3.30.160.60">
    <property type="entry name" value="Classic Zinc Finger"/>
    <property type="match status" value="2"/>
</dbReference>
<feature type="compositionally biased region" description="Low complexity" evidence="9">
    <location>
        <begin position="766"/>
        <end position="779"/>
    </location>
</feature>
<dbReference type="GO" id="GO:0006357">
    <property type="term" value="P:regulation of transcription by RNA polymerase II"/>
    <property type="evidence" value="ECO:0007669"/>
    <property type="project" value="TreeGrafter"/>
</dbReference>
<evidence type="ECO:0000259" key="10">
    <source>
        <dbReference type="PROSITE" id="PS50157"/>
    </source>
</evidence>
<evidence type="ECO:0000256" key="2">
    <source>
        <dbReference type="ARBA" id="ARBA00022723"/>
    </source>
</evidence>
<organism evidence="11 12">
    <name type="scientific">Zalerion maritima</name>
    <dbReference type="NCBI Taxonomy" id="339359"/>
    <lineage>
        <taxon>Eukaryota</taxon>
        <taxon>Fungi</taxon>
        <taxon>Dikarya</taxon>
        <taxon>Ascomycota</taxon>
        <taxon>Pezizomycotina</taxon>
        <taxon>Sordariomycetes</taxon>
        <taxon>Lulworthiomycetidae</taxon>
        <taxon>Lulworthiales</taxon>
        <taxon>Lulworthiaceae</taxon>
        <taxon>Zalerion</taxon>
    </lineage>
</organism>
<evidence type="ECO:0000256" key="1">
    <source>
        <dbReference type="ARBA" id="ARBA00004123"/>
    </source>
</evidence>
<keyword evidence="5" id="KW-0805">Transcription regulation</keyword>
<keyword evidence="7" id="KW-0539">Nucleus</keyword>
<dbReference type="GO" id="GO:0005634">
    <property type="term" value="C:nucleus"/>
    <property type="evidence" value="ECO:0007669"/>
    <property type="project" value="UniProtKB-SubCell"/>
</dbReference>
<keyword evidence="4" id="KW-0862">Zinc</keyword>
<feature type="compositionally biased region" description="Low complexity" evidence="9">
    <location>
        <begin position="446"/>
        <end position="459"/>
    </location>
</feature>
<feature type="compositionally biased region" description="Polar residues" evidence="9">
    <location>
        <begin position="463"/>
        <end position="488"/>
    </location>
</feature>
<dbReference type="Proteomes" id="UP001201980">
    <property type="component" value="Unassembled WGS sequence"/>
</dbReference>
<comment type="caution">
    <text evidence="11">The sequence shown here is derived from an EMBL/GenBank/DDBJ whole genome shotgun (WGS) entry which is preliminary data.</text>
</comment>
<feature type="compositionally biased region" description="Low complexity" evidence="9">
    <location>
        <begin position="544"/>
        <end position="558"/>
    </location>
</feature>
<name>A0AAD5WS68_9PEZI</name>
<dbReference type="AlphaFoldDB" id="A0AAD5WS68"/>
<feature type="compositionally biased region" description="Polar residues" evidence="9">
    <location>
        <begin position="534"/>
        <end position="543"/>
    </location>
</feature>
<evidence type="ECO:0000256" key="6">
    <source>
        <dbReference type="ARBA" id="ARBA00023163"/>
    </source>
</evidence>
<feature type="domain" description="C2H2-type" evidence="10">
    <location>
        <begin position="577"/>
        <end position="604"/>
    </location>
</feature>
<dbReference type="PROSITE" id="PS50157">
    <property type="entry name" value="ZINC_FINGER_C2H2_2"/>
    <property type="match status" value="2"/>
</dbReference>
<evidence type="ECO:0000256" key="7">
    <source>
        <dbReference type="ARBA" id="ARBA00023242"/>
    </source>
</evidence>
<dbReference type="PROSITE" id="PS00028">
    <property type="entry name" value="ZINC_FINGER_C2H2_1"/>
    <property type="match status" value="2"/>
</dbReference>
<dbReference type="SUPFAM" id="SSF57667">
    <property type="entry name" value="beta-beta-alpha zinc fingers"/>
    <property type="match status" value="1"/>
</dbReference>
<comment type="subcellular location">
    <subcellularLocation>
        <location evidence="1">Nucleus</location>
    </subcellularLocation>
</comment>
<dbReference type="EMBL" id="JAKWBI020000105">
    <property type="protein sequence ID" value="KAJ2902697.1"/>
    <property type="molecule type" value="Genomic_DNA"/>
</dbReference>
<dbReference type="PANTHER" id="PTHR46179:SF13">
    <property type="entry name" value="C2H2-TYPE DOMAIN-CONTAINING PROTEIN"/>
    <property type="match status" value="1"/>
</dbReference>
<dbReference type="InterPro" id="IPR013087">
    <property type="entry name" value="Znf_C2H2_type"/>
</dbReference>
<evidence type="ECO:0000256" key="3">
    <source>
        <dbReference type="ARBA" id="ARBA00022771"/>
    </source>
</evidence>
<feature type="region of interest" description="Disordered" evidence="9">
    <location>
        <begin position="375"/>
        <end position="497"/>
    </location>
</feature>
<dbReference type="PANTHER" id="PTHR46179">
    <property type="entry name" value="ZINC FINGER PROTEIN"/>
    <property type="match status" value="1"/>
</dbReference>
<dbReference type="GO" id="GO:0008270">
    <property type="term" value="F:zinc ion binding"/>
    <property type="evidence" value="ECO:0007669"/>
    <property type="project" value="UniProtKB-KW"/>
</dbReference>
<dbReference type="InterPro" id="IPR051061">
    <property type="entry name" value="Zinc_finger_trans_reg"/>
</dbReference>
<keyword evidence="2" id="KW-0479">Metal-binding</keyword>
<feature type="region of interest" description="Disordered" evidence="9">
    <location>
        <begin position="534"/>
        <end position="576"/>
    </location>
</feature>
<evidence type="ECO:0000256" key="5">
    <source>
        <dbReference type="ARBA" id="ARBA00023015"/>
    </source>
</evidence>
<protein>
    <recommendedName>
        <fullName evidence="10">C2H2-type domain-containing protein</fullName>
    </recommendedName>
</protein>
<evidence type="ECO:0000313" key="12">
    <source>
        <dbReference type="Proteomes" id="UP001201980"/>
    </source>
</evidence>
<evidence type="ECO:0000313" key="11">
    <source>
        <dbReference type="EMBL" id="KAJ2902697.1"/>
    </source>
</evidence>
<dbReference type="SMART" id="SM00355">
    <property type="entry name" value="ZnF_C2H2"/>
    <property type="match status" value="6"/>
</dbReference>
<sequence>MSIYPAMGSRSRRPNGLEMEYYGNSHSQSLVIQTSPINPGGPDALTRWSNSREDPFILKESLQNGSFSRPQQFPDQGHVQTSAPHYQYRNTQTSECDTVNGGVCPSDSGYASMPHMDTASMYSIPDRSSDVRGLTTGVSDLHFPQAGGPGLSHGQDGLWMPLMPPEANVKGPFTCPFSECKKPICKTRSELNKHFQRHTKPHKCSVSGCTSKGFGTTNDLDRHRRTVHNADGVRYRCNLEGCRDKDKLWPRPDNFKAHLERAHQKTVSIDQLGPYKNCDYILPMPPSSHFQNPDLLLGSGSNFEPIRPEEMPPVITDGGTSPSKSQLMADIILDDEPSFTMNSNYAEVCGGMENRDEAPQEPLRVDTTMELGTDSFESQATGHPQNSLPPTAFSRVPDSKSQEKGNPSQPGMEARNEKLVEAPSSRFAEREGTEISMTDAQPPRPSSRSSTRESPPWERSSSKVSLGRSTQSPSTSSDTKEASLSSTPKETEISLDNILENPETLTKLFERLAGTSILPEALEKLGYVLASKQQTSPGADNSESSTTKTATSSSTASTLGDIPQTQRSASGRERKSVRCSKCPKTFPRQCELTKHMKRHEKPYGCTFTECGKRFGSKNDWKRHESSQHFQLEMWRCNYRPGQCMEGECCTFVTSRRENFKTHLQSIHSVLGEEKTNHMCKSCHIGRGCEGAFWCGFCKRRIELKNRGREGWNERFSHIGNHFTGRNGPQRHISEWEVIDPYKMCIMDSEVESRKRKRHDGEEEESNSAAPAAPNEGGAPKRVRREDLTKHIKGPFNILVTCCDCQQYQGTEGVNDFCPIDGHPIHQCETCISDVVETPN</sequence>